<evidence type="ECO:0000313" key="4">
    <source>
        <dbReference type="Proteomes" id="UP000602759"/>
    </source>
</evidence>
<dbReference type="SUPFAM" id="SSF88723">
    <property type="entry name" value="PIN domain-like"/>
    <property type="match status" value="1"/>
</dbReference>
<name>A0ABR7YLK6_9SPHI</name>
<keyword evidence="4" id="KW-1185">Reference proteome</keyword>
<dbReference type="InterPro" id="IPR002716">
    <property type="entry name" value="PIN_dom"/>
</dbReference>
<dbReference type="Proteomes" id="UP000602759">
    <property type="component" value="Unassembled WGS sequence"/>
</dbReference>
<dbReference type="RefSeq" id="WP_190993231.1">
    <property type="nucleotide sequence ID" value="NZ_JACOIK010000003.1"/>
</dbReference>
<proteinExistence type="predicted"/>
<sequence>MVFKLFIDSDVVIDFFTDREPYANPASELFELNEKGVLVLYVSAISINNIYYIVRRFLGHKKTIEVVETLTEMTEIVGTTKQEILQALKNNFSDYEDSIQYSSALTIEGLDTIITRNIKDYKNSSIAVMTPTDFLKMLKKNNLSNS</sequence>
<dbReference type="Pfam" id="PF13470">
    <property type="entry name" value="PIN_3"/>
    <property type="match status" value="1"/>
</dbReference>
<organism evidence="3 4">
    <name type="scientific">Sphingobacterium micropteri</name>
    <dbReference type="NCBI Taxonomy" id="2763501"/>
    <lineage>
        <taxon>Bacteria</taxon>
        <taxon>Pseudomonadati</taxon>
        <taxon>Bacteroidota</taxon>
        <taxon>Sphingobacteriia</taxon>
        <taxon>Sphingobacteriales</taxon>
        <taxon>Sphingobacteriaceae</taxon>
        <taxon>Sphingobacterium</taxon>
    </lineage>
</organism>
<reference evidence="3 4" key="1">
    <citation type="submission" date="2020-08" db="EMBL/GenBank/DDBJ databases">
        <title>Sphingobacterium sp. DN00404 isolated from aquaculture water.</title>
        <authorList>
            <person name="Zhang M."/>
        </authorList>
    </citation>
    <scope>NUCLEOTIDE SEQUENCE [LARGE SCALE GENOMIC DNA]</scope>
    <source>
        <strain evidence="3 4">DN00404</strain>
    </source>
</reference>
<evidence type="ECO:0000259" key="2">
    <source>
        <dbReference type="Pfam" id="PF13470"/>
    </source>
</evidence>
<evidence type="ECO:0000313" key="3">
    <source>
        <dbReference type="EMBL" id="MBD1432204.1"/>
    </source>
</evidence>
<gene>
    <name evidence="3" type="ORF">H8B06_05150</name>
</gene>
<keyword evidence="1" id="KW-0812">Transmembrane</keyword>
<keyword evidence="1" id="KW-0472">Membrane</keyword>
<accession>A0ABR7YLK6</accession>
<dbReference type="EMBL" id="JACOIK010000003">
    <property type="protein sequence ID" value="MBD1432204.1"/>
    <property type="molecule type" value="Genomic_DNA"/>
</dbReference>
<evidence type="ECO:0000256" key="1">
    <source>
        <dbReference type="SAM" id="Phobius"/>
    </source>
</evidence>
<protein>
    <submittedName>
        <fullName evidence="3">PIN domain-containing protein</fullName>
    </submittedName>
</protein>
<comment type="caution">
    <text evidence="3">The sequence shown here is derived from an EMBL/GenBank/DDBJ whole genome shotgun (WGS) entry which is preliminary data.</text>
</comment>
<feature type="domain" description="PIN" evidence="2">
    <location>
        <begin position="5"/>
        <end position="119"/>
    </location>
</feature>
<dbReference type="InterPro" id="IPR029060">
    <property type="entry name" value="PIN-like_dom_sf"/>
</dbReference>
<dbReference type="Gene3D" id="3.40.50.1010">
    <property type="entry name" value="5'-nuclease"/>
    <property type="match status" value="1"/>
</dbReference>
<keyword evidence="1" id="KW-1133">Transmembrane helix</keyword>
<feature type="transmembrane region" description="Helical" evidence="1">
    <location>
        <begin position="36"/>
        <end position="54"/>
    </location>
</feature>